<feature type="region of interest" description="Disordered" evidence="1">
    <location>
        <begin position="263"/>
        <end position="305"/>
    </location>
</feature>
<evidence type="ECO:0000256" key="1">
    <source>
        <dbReference type="SAM" id="MobiDB-lite"/>
    </source>
</evidence>
<dbReference type="EMBL" id="HBIB01039099">
    <property type="protein sequence ID" value="CAE0263141.1"/>
    <property type="molecule type" value="Transcribed_RNA"/>
</dbReference>
<feature type="compositionally biased region" description="Basic and acidic residues" evidence="1">
    <location>
        <begin position="289"/>
        <end position="305"/>
    </location>
</feature>
<gene>
    <name evidence="2" type="ORF">PBIL07802_LOCUS25438</name>
</gene>
<dbReference type="AlphaFoldDB" id="A0A7S3GDW3"/>
<accession>A0A7S3GDW3</accession>
<name>A0A7S3GDW3_9EUKA</name>
<sequence>MPPTNYKLDTDSVPLHTVLLAVVTTATAFECIGVTAFDICKWAISGHLPYLTVHRSTPQHLGFSKDDSPLRPRLYPQAEKVHAVSLWVHQLLLREEAKFTIMPTRLHIGDCLERIGGYLLLPRCLRKAAHALVRTTCTEWGSVQMGARRRAPHVTAGAMYLVCLRLVYGLHSEGSGERMNPSLFPSLKSVLSALVHAAEVEAKEADELPRSVKRADSLRLSHDALLQYASYCMRHMFGSSRLTTRKEGWGSYIDLMQQIAGAPPDADGFSHTSPMSPLTAASIPARHATRADRGSAESGERTEELTKEDELRFFLSDAWLSADIDDDELRDDIAQQAQVYHVGVNWKSEGEMTPASMHGMAVASIACALTISPDELQIEAHTIEWEILKTSSFASTEMVACSKEEILKDTLHCVVQWWSKYVLPGRISSALVSETSYMETITAAVSSRFLRSSWKILLQTKQSKRLRSSAVQGKKVVRSAEEDAMDAVKGLKGYSLRLLYEHCCERFPSVEKIAQSEFLTCMRKLLPSVVYSDKVHGRSIRKPSQMPFLVAPLIPDENERERAHSEDILILLPRCNDLQDMFASSFAARNVGWDSSSHEFEWLDEMTK</sequence>
<reference evidence="2" key="1">
    <citation type="submission" date="2021-01" db="EMBL/GenBank/DDBJ databases">
        <authorList>
            <person name="Corre E."/>
            <person name="Pelletier E."/>
            <person name="Niang G."/>
            <person name="Scheremetjew M."/>
            <person name="Finn R."/>
            <person name="Kale V."/>
            <person name="Holt S."/>
            <person name="Cochrane G."/>
            <person name="Meng A."/>
            <person name="Brown T."/>
            <person name="Cohen L."/>
        </authorList>
    </citation>
    <scope>NUCLEOTIDE SEQUENCE</scope>
    <source>
        <strain evidence="2">NIES-2562</strain>
    </source>
</reference>
<proteinExistence type="predicted"/>
<protein>
    <submittedName>
        <fullName evidence="2">Uncharacterized protein</fullName>
    </submittedName>
</protein>
<organism evidence="2">
    <name type="scientific">Palpitomonas bilix</name>
    <dbReference type="NCBI Taxonomy" id="652834"/>
    <lineage>
        <taxon>Eukaryota</taxon>
        <taxon>Eukaryota incertae sedis</taxon>
    </lineage>
</organism>
<evidence type="ECO:0000313" key="2">
    <source>
        <dbReference type="EMBL" id="CAE0263141.1"/>
    </source>
</evidence>